<dbReference type="InterPro" id="IPR042095">
    <property type="entry name" value="SUMF_sf"/>
</dbReference>
<protein>
    <recommendedName>
        <fullName evidence="1">Sulfatase-modifying factor enzyme-like domain-containing protein</fullName>
    </recommendedName>
</protein>
<dbReference type="Proteomes" id="UP000076962">
    <property type="component" value="Unassembled WGS sequence"/>
</dbReference>
<dbReference type="EMBL" id="LUTY01000828">
    <property type="protein sequence ID" value="OAD22622.1"/>
    <property type="molecule type" value="Genomic_DNA"/>
</dbReference>
<gene>
    <name evidence="2" type="ORF">THIOM_001562</name>
</gene>
<keyword evidence="3" id="KW-1185">Reference proteome</keyword>
<dbReference type="SUPFAM" id="SSF56436">
    <property type="entry name" value="C-type lectin-like"/>
    <property type="match status" value="1"/>
</dbReference>
<dbReference type="Gene3D" id="3.90.1580.10">
    <property type="entry name" value="paralog of FGE (formylglycine-generating enzyme)"/>
    <property type="match status" value="1"/>
</dbReference>
<dbReference type="Pfam" id="PF03781">
    <property type="entry name" value="FGE-sulfatase"/>
    <property type="match status" value="1"/>
</dbReference>
<evidence type="ECO:0000313" key="3">
    <source>
        <dbReference type="Proteomes" id="UP000076962"/>
    </source>
</evidence>
<evidence type="ECO:0000259" key="1">
    <source>
        <dbReference type="Pfam" id="PF03781"/>
    </source>
</evidence>
<comment type="caution">
    <text evidence="2">The sequence shown here is derived from an EMBL/GenBank/DDBJ whole genome shotgun (WGS) entry which is preliminary data.</text>
</comment>
<accession>A0A176S3D6</accession>
<name>A0A176S3D6_9GAMM</name>
<sequence>MLETAITIYEGITKAHEIYLQNPKYVNNRRQKRRIYQTEDLGKGVLLEMVSIPGGTFTMGSTDYDREKPPHSVTVQPF</sequence>
<feature type="domain" description="Sulfatase-modifying factor enzyme-like" evidence="1">
    <location>
        <begin position="48"/>
        <end position="78"/>
    </location>
</feature>
<dbReference type="InterPro" id="IPR005532">
    <property type="entry name" value="SUMF_dom"/>
</dbReference>
<proteinExistence type="predicted"/>
<feature type="non-terminal residue" evidence="2">
    <location>
        <position position="78"/>
    </location>
</feature>
<reference evidence="2 3" key="1">
    <citation type="submission" date="2016-05" db="EMBL/GenBank/DDBJ databases">
        <title>Single-cell genome of chain-forming Candidatus Thiomargarita nelsonii and comparison to other large sulfur-oxidizing bacteria.</title>
        <authorList>
            <person name="Winkel M."/>
            <person name="Salman V."/>
            <person name="Woyke T."/>
            <person name="Schulz-Vogt H."/>
            <person name="Richter M."/>
            <person name="Flood B."/>
            <person name="Bailey J."/>
            <person name="Amann R."/>
            <person name="Mussmann M."/>
        </authorList>
    </citation>
    <scope>NUCLEOTIDE SEQUENCE [LARGE SCALE GENOMIC DNA]</scope>
    <source>
        <strain evidence="2 3">THI036</strain>
    </source>
</reference>
<dbReference type="InterPro" id="IPR016187">
    <property type="entry name" value="CTDL_fold"/>
</dbReference>
<organism evidence="2 3">
    <name type="scientific">Candidatus Thiomargarita nelsonii</name>
    <dbReference type="NCBI Taxonomy" id="1003181"/>
    <lineage>
        <taxon>Bacteria</taxon>
        <taxon>Pseudomonadati</taxon>
        <taxon>Pseudomonadota</taxon>
        <taxon>Gammaproteobacteria</taxon>
        <taxon>Thiotrichales</taxon>
        <taxon>Thiotrichaceae</taxon>
        <taxon>Thiomargarita</taxon>
    </lineage>
</organism>
<evidence type="ECO:0000313" key="2">
    <source>
        <dbReference type="EMBL" id="OAD22622.1"/>
    </source>
</evidence>
<dbReference type="AlphaFoldDB" id="A0A176S3D6"/>